<reference evidence="5" key="1">
    <citation type="journal article" date="2019" name="Int. J. Syst. Evol. Microbiol.">
        <title>The Global Catalogue of Microorganisms (GCM) 10K type strain sequencing project: providing services to taxonomists for standard genome sequencing and annotation.</title>
        <authorList>
            <consortium name="The Broad Institute Genomics Platform"/>
            <consortium name="The Broad Institute Genome Sequencing Center for Infectious Disease"/>
            <person name="Wu L."/>
            <person name="Ma J."/>
        </authorList>
    </citation>
    <scope>NUCLEOTIDE SEQUENCE [LARGE SCALE GENOMIC DNA]</scope>
    <source>
        <strain evidence="5">JCM 16898</strain>
    </source>
</reference>
<evidence type="ECO:0000313" key="4">
    <source>
        <dbReference type="EMBL" id="GAA3546797.1"/>
    </source>
</evidence>
<organism evidence="4 5">
    <name type="scientific">Amycolatopsis ultiminotia</name>
    <dbReference type="NCBI Taxonomy" id="543629"/>
    <lineage>
        <taxon>Bacteria</taxon>
        <taxon>Bacillati</taxon>
        <taxon>Actinomycetota</taxon>
        <taxon>Actinomycetes</taxon>
        <taxon>Pseudonocardiales</taxon>
        <taxon>Pseudonocardiaceae</taxon>
        <taxon>Amycolatopsis</taxon>
    </lineage>
</organism>
<sequence length="178" mass="19664">MTVKVVLVPETPARAGGAHTGGAHADGTHAEGGERLRDDFATVIGQAMGWPPMAGRTAAVLLLSERPMTVQQLQDELGASAGSVSEMTRLLITNGVVHRFKPPGARHFAYEWRQDAWAGCLEHTLRQTTQLRELAHNALRENDEFAGLQRGRLRQMAAYYDFMVARLTLLLEDYRAEL</sequence>
<keyword evidence="1" id="KW-0805">Transcription regulation</keyword>
<proteinExistence type="predicted"/>
<keyword evidence="3" id="KW-0804">Transcription</keyword>
<dbReference type="PANTHER" id="PTHR38465">
    <property type="entry name" value="HTH-TYPE TRANSCRIPTIONAL REGULATOR MJ1563-RELATED"/>
    <property type="match status" value="1"/>
</dbReference>
<dbReference type="Proteomes" id="UP001500689">
    <property type="component" value="Unassembled WGS sequence"/>
</dbReference>
<evidence type="ECO:0000256" key="3">
    <source>
        <dbReference type="ARBA" id="ARBA00023163"/>
    </source>
</evidence>
<dbReference type="PANTHER" id="PTHR38465:SF1">
    <property type="entry name" value="HTH-TYPE TRANSCRIPTIONAL REGULATOR MJ1563-RELATED"/>
    <property type="match status" value="1"/>
</dbReference>
<keyword evidence="5" id="KW-1185">Reference proteome</keyword>
<comment type="caution">
    <text evidence="4">The sequence shown here is derived from an EMBL/GenBank/DDBJ whole genome shotgun (WGS) entry which is preliminary data.</text>
</comment>
<dbReference type="SUPFAM" id="SSF46785">
    <property type="entry name" value="Winged helix' DNA-binding domain"/>
    <property type="match status" value="1"/>
</dbReference>
<name>A0ABP6WB93_9PSEU</name>
<dbReference type="Gene3D" id="1.10.10.10">
    <property type="entry name" value="Winged helix-like DNA-binding domain superfamily/Winged helix DNA-binding domain"/>
    <property type="match status" value="1"/>
</dbReference>
<evidence type="ECO:0000256" key="2">
    <source>
        <dbReference type="ARBA" id="ARBA00023125"/>
    </source>
</evidence>
<protein>
    <recommendedName>
        <fullName evidence="6">MarR family protein</fullName>
    </recommendedName>
</protein>
<dbReference type="EMBL" id="BAAAZN010000006">
    <property type="protein sequence ID" value="GAA3546797.1"/>
    <property type="molecule type" value="Genomic_DNA"/>
</dbReference>
<dbReference type="InterPro" id="IPR036388">
    <property type="entry name" value="WH-like_DNA-bd_sf"/>
</dbReference>
<keyword evidence="2" id="KW-0238">DNA-binding</keyword>
<accession>A0ABP6WB93</accession>
<evidence type="ECO:0000256" key="1">
    <source>
        <dbReference type="ARBA" id="ARBA00023015"/>
    </source>
</evidence>
<evidence type="ECO:0008006" key="6">
    <source>
        <dbReference type="Google" id="ProtNLM"/>
    </source>
</evidence>
<dbReference type="InterPro" id="IPR052362">
    <property type="entry name" value="HTH-GbsR_regulator"/>
</dbReference>
<gene>
    <name evidence="4" type="ORF">GCM10022222_33020</name>
</gene>
<dbReference type="InterPro" id="IPR036390">
    <property type="entry name" value="WH_DNA-bd_sf"/>
</dbReference>
<evidence type="ECO:0000313" key="5">
    <source>
        <dbReference type="Proteomes" id="UP001500689"/>
    </source>
</evidence>